<evidence type="ECO:0000313" key="1">
    <source>
        <dbReference type="EMBL" id="VAX10360.1"/>
    </source>
</evidence>
<reference evidence="1" key="1">
    <citation type="submission" date="2018-06" db="EMBL/GenBank/DDBJ databases">
        <authorList>
            <person name="Zhirakovskaya E."/>
        </authorList>
    </citation>
    <scope>NUCLEOTIDE SEQUENCE</scope>
</reference>
<protein>
    <submittedName>
        <fullName evidence="1">Uncharacterized protein</fullName>
    </submittedName>
</protein>
<organism evidence="1">
    <name type="scientific">hydrothermal vent metagenome</name>
    <dbReference type="NCBI Taxonomy" id="652676"/>
    <lineage>
        <taxon>unclassified sequences</taxon>
        <taxon>metagenomes</taxon>
        <taxon>ecological metagenomes</taxon>
    </lineage>
</organism>
<sequence>MIKIKMMAVPVCEEKVASTLTPSPERLDAIAL</sequence>
<accession>A0A3B1BIH8</accession>
<proteinExistence type="predicted"/>
<dbReference type="AlphaFoldDB" id="A0A3B1BIH8"/>
<dbReference type="EMBL" id="UOFX01000070">
    <property type="protein sequence ID" value="VAX10360.1"/>
    <property type="molecule type" value="Genomic_DNA"/>
</dbReference>
<gene>
    <name evidence="1" type="ORF">MNBD_GAMMA26-1524</name>
</gene>
<name>A0A3B1BIH8_9ZZZZ</name>